<keyword evidence="1" id="KW-1133">Transmembrane helix</keyword>
<feature type="transmembrane region" description="Helical" evidence="1">
    <location>
        <begin position="97"/>
        <end position="119"/>
    </location>
</feature>
<name>A0A644X7Z9_9ZZZZ</name>
<dbReference type="EMBL" id="VSSQ01001916">
    <property type="protein sequence ID" value="MPM12057.1"/>
    <property type="molecule type" value="Genomic_DNA"/>
</dbReference>
<evidence type="ECO:0008006" key="3">
    <source>
        <dbReference type="Google" id="ProtNLM"/>
    </source>
</evidence>
<protein>
    <recommendedName>
        <fullName evidence="3">DUF4199 domain-containing protein</fullName>
    </recommendedName>
</protein>
<comment type="caution">
    <text evidence="2">The sequence shown here is derived from an EMBL/GenBank/DDBJ whole genome shotgun (WGS) entry which is preliminary data.</text>
</comment>
<feature type="transmembrane region" description="Helical" evidence="1">
    <location>
        <begin position="59"/>
        <end position="77"/>
    </location>
</feature>
<organism evidence="2">
    <name type="scientific">bioreactor metagenome</name>
    <dbReference type="NCBI Taxonomy" id="1076179"/>
    <lineage>
        <taxon>unclassified sequences</taxon>
        <taxon>metagenomes</taxon>
        <taxon>ecological metagenomes</taxon>
    </lineage>
</organism>
<dbReference type="Pfam" id="PF13858">
    <property type="entry name" value="DUF4199"/>
    <property type="match status" value="1"/>
</dbReference>
<evidence type="ECO:0000313" key="2">
    <source>
        <dbReference type="EMBL" id="MPM12057.1"/>
    </source>
</evidence>
<keyword evidence="1" id="KW-0472">Membrane</keyword>
<dbReference type="AlphaFoldDB" id="A0A644X7Z9"/>
<accession>A0A644X7Z9</accession>
<gene>
    <name evidence="2" type="ORF">SDC9_58408</name>
</gene>
<feature type="transmembrane region" description="Helical" evidence="1">
    <location>
        <begin position="175"/>
        <end position="193"/>
    </location>
</feature>
<reference evidence="2" key="1">
    <citation type="submission" date="2019-08" db="EMBL/GenBank/DDBJ databases">
        <authorList>
            <person name="Kucharzyk K."/>
            <person name="Murdoch R.W."/>
            <person name="Higgins S."/>
            <person name="Loffler F."/>
        </authorList>
    </citation>
    <scope>NUCLEOTIDE SEQUENCE</scope>
</reference>
<evidence type="ECO:0000256" key="1">
    <source>
        <dbReference type="SAM" id="Phobius"/>
    </source>
</evidence>
<dbReference type="InterPro" id="IPR025250">
    <property type="entry name" value="DUF4199"/>
</dbReference>
<feature type="transmembrane region" description="Helical" evidence="1">
    <location>
        <begin position="35"/>
        <end position="53"/>
    </location>
</feature>
<proteinExistence type="predicted"/>
<keyword evidence="1" id="KW-0812">Transmembrane</keyword>
<sequence>MLAFSVRSYNDIQYLFCTFAYIKIQVFMQENIFKSTMFNGLILGILFSVNFLFTSSKTIPLVLLSYVVIAFIIVLMYRMAKRYRDTECGGYIGYWRVFNYVVLTFLFAGIISTAFKIIYTKYINPDFLPALFEESMRQIEQNRGIFETLKLPLDDRYYEELEKQMRPVNYSIQTIWVNIFLGSVLGLILAGFVKKQKSIFEEETPNEEQKL</sequence>